<evidence type="ECO:0000256" key="5">
    <source>
        <dbReference type="SAM" id="MobiDB-lite"/>
    </source>
</evidence>
<evidence type="ECO:0000256" key="2">
    <source>
        <dbReference type="ARBA" id="ARBA00022692"/>
    </source>
</evidence>
<feature type="transmembrane region" description="Helical" evidence="6">
    <location>
        <begin position="196"/>
        <end position="215"/>
    </location>
</feature>
<dbReference type="AlphaFoldDB" id="A0A2S5BCN8"/>
<dbReference type="PANTHER" id="PTHR23508:SF10">
    <property type="entry name" value="CARBOXYLIC ACID TRANSPORTER PROTEIN HOMOLOG"/>
    <property type="match status" value="1"/>
</dbReference>
<feature type="transmembrane region" description="Helical" evidence="6">
    <location>
        <begin position="324"/>
        <end position="342"/>
    </location>
</feature>
<dbReference type="OrthoDB" id="5296287at2759"/>
<comment type="subcellular location">
    <subcellularLocation>
        <location evidence="1">Membrane</location>
        <topology evidence="1">Multi-pass membrane protein</topology>
    </subcellularLocation>
</comment>
<dbReference type="Pfam" id="PF00083">
    <property type="entry name" value="Sugar_tr"/>
    <property type="match status" value="1"/>
</dbReference>
<dbReference type="EMBL" id="PJQD01000023">
    <property type="protein sequence ID" value="POY74546.1"/>
    <property type="molecule type" value="Genomic_DNA"/>
</dbReference>
<feature type="transmembrane region" description="Helical" evidence="6">
    <location>
        <begin position="292"/>
        <end position="317"/>
    </location>
</feature>
<dbReference type="STRING" id="741276.A0A2S5BCN8"/>
<dbReference type="Proteomes" id="UP000237144">
    <property type="component" value="Unassembled WGS sequence"/>
</dbReference>
<dbReference type="Gene3D" id="1.20.1250.20">
    <property type="entry name" value="MFS general substrate transporter like domains"/>
    <property type="match status" value="2"/>
</dbReference>
<dbReference type="PROSITE" id="PS50850">
    <property type="entry name" value="MFS"/>
    <property type="match status" value="1"/>
</dbReference>
<sequence length="507" mass="54954">MPNIIQQFVANLPRPPPKSSRDASTNIWKVVSSLTPMQYALFFSGWLAWTVDAIDFFSVSLSNTRLTTYFDKPLGTITTSLTLTLLFRPLGAVIFGLLGDRYGRKWPLVADLIICGALSLATAYTRHFNEFLAVRALFGIAMGGIWGLSAATGLENMPVEARGFFSGILQQGYAVGYLLSAVINLTEVPKHGNWRILFYFAASVSAFAALLRAVLPESQVFIDRRAAERASGTVMSSAQKSKIFIKEAGRAIKLHWVRCIFAILLMTGFNFFSHGSQDIYPSYIQKSKGLSAHLATIATIIGNCGAIAGGTIAGYLSQFLGRRLTIIAFCVWTCAFIPLWLLPNSFGGLAAGAFFVQFGVQGAWGVVPIYLTELSPVAFRGVFPGLAYQLGNMISSASGQIEAVAGDHIKTKQGRPDYGRIGAILISVVAVWIIGCCLIGAEQHGSHFEKGKAAFEVGAGRDEIEELDEPKSYTHDLEKDGADKFGQPIHRESASRTDESVSKSSFA</sequence>
<evidence type="ECO:0000256" key="4">
    <source>
        <dbReference type="ARBA" id="ARBA00023136"/>
    </source>
</evidence>
<name>A0A2S5BCN8_9BASI</name>
<protein>
    <recommendedName>
        <fullName evidence="7">Major facilitator superfamily (MFS) profile domain-containing protein</fullName>
    </recommendedName>
</protein>
<organism evidence="8 9">
    <name type="scientific">Rhodotorula taiwanensis</name>
    <dbReference type="NCBI Taxonomy" id="741276"/>
    <lineage>
        <taxon>Eukaryota</taxon>
        <taxon>Fungi</taxon>
        <taxon>Dikarya</taxon>
        <taxon>Basidiomycota</taxon>
        <taxon>Pucciniomycotina</taxon>
        <taxon>Microbotryomycetes</taxon>
        <taxon>Sporidiobolales</taxon>
        <taxon>Sporidiobolaceae</taxon>
        <taxon>Rhodotorula</taxon>
    </lineage>
</organism>
<evidence type="ECO:0000313" key="9">
    <source>
        <dbReference type="Proteomes" id="UP000237144"/>
    </source>
</evidence>
<evidence type="ECO:0000256" key="3">
    <source>
        <dbReference type="ARBA" id="ARBA00022989"/>
    </source>
</evidence>
<feature type="transmembrane region" description="Helical" evidence="6">
    <location>
        <begin position="163"/>
        <end position="184"/>
    </location>
</feature>
<keyword evidence="3 6" id="KW-1133">Transmembrane helix</keyword>
<evidence type="ECO:0000313" key="8">
    <source>
        <dbReference type="EMBL" id="POY74546.1"/>
    </source>
</evidence>
<feature type="compositionally biased region" description="Basic and acidic residues" evidence="5">
    <location>
        <begin position="469"/>
        <end position="501"/>
    </location>
</feature>
<dbReference type="CDD" id="cd17316">
    <property type="entry name" value="MFS_SV2_like"/>
    <property type="match status" value="1"/>
</dbReference>
<evidence type="ECO:0000256" key="1">
    <source>
        <dbReference type="ARBA" id="ARBA00004141"/>
    </source>
</evidence>
<feature type="transmembrane region" description="Helical" evidence="6">
    <location>
        <begin position="348"/>
        <end position="371"/>
    </location>
</feature>
<feature type="transmembrane region" description="Helical" evidence="6">
    <location>
        <begin position="421"/>
        <end position="441"/>
    </location>
</feature>
<dbReference type="GO" id="GO:0035879">
    <property type="term" value="P:plasma membrane lactate transport"/>
    <property type="evidence" value="ECO:0007669"/>
    <property type="project" value="TreeGrafter"/>
</dbReference>
<accession>A0A2S5BCN8</accession>
<dbReference type="GO" id="GO:0015355">
    <property type="term" value="F:secondary active monocarboxylate transmembrane transporter activity"/>
    <property type="evidence" value="ECO:0007669"/>
    <property type="project" value="TreeGrafter"/>
</dbReference>
<keyword evidence="2 6" id="KW-0812">Transmembrane</keyword>
<feature type="region of interest" description="Disordered" evidence="5">
    <location>
        <begin position="466"/>
        <end position="507"/>
    </location>
</feature>
<reference evidence="8 9" key="1">
    <citation type="journal article" date="2018" name="Front. Microbiol.">
        <title>Prospects for Fungal Bioremediation of Acidic Radioactive Waste Sites: Characterization and Genome Sequence of Rhodotorula taiwanensis MD1149.</title>
        <authorList>
            <person name="Tkavc R."/>
            <person name="Matrosova V.Y."/>
            <person name="Grichenko O.E."/>
            <person name="Gostincar C."/>
            <person name="Volpe R.P."/>
            <person name="Klimenkova P."/>
            <person name="Gaidamakova E.K."/>
            <person name="Zhou C.E."/>
            <person name="Stewart B.J."/>
            <person name="Lyman M.G."/>
            <person name="Malfatti S.A."/>
            <person name="Rubinfeld B."/>
            <person name="Courtot M."/>
            <person name="Singh J."/>
            <person name="Dalgard C.L."/>
            <person name="Hamilton T."/>
            <person name="Frey K.G."/>
            <person name="Gunde-Cimerman N."/>
            <person name="Dugan L."/>
            <person name="Daly M.J."/>
        </authorList>
    </citation>
    <scope>NUCLEOTIDE SEQUENCE [LARGE SCALE GENOMIC DNA]</scope>
    <source>
        <strain evidence="8 9">MD1149</strain>
    </source>
</reference>
<dbReference type="InterPro" id="IPR036259">
    <property type="entry name" value="MFS_trans_sf"/>
</dbReference>
<comment type="caution">
    <text evidence="8">The sequence shown here is derived from an EMBL/GenBank/DDBJ whole genome shotgun (WGS) entry which is preliminary data.</text>
</comment>
<dbReference type="PANTHER" id="PTHR23508">
    <property type="entry name" value="CARBOXYLIC ACID TRANSPORTER PROTEIN HOMOLOG"/>
    <property type="match status" value="1"/>
</dbReference>
<dbReference type="SUPFAM" id="SSF103473">
    <property type="entry name" value="MFS general substrate transporter"/>
    <property type="match status" value="1"/>
</dbReference>
<feature type="transmembrane region" description="Helical" evidence="6">
    <location>
        <begin position="39"/>
        <end position="61"/>
    </location>
</feature>
<keyword evidence="4 6" id="KW-0472">Membrane</keyword>
<proteinExistence type="predicted"/>
<evidence type="ECO:0000256" key="6">
    <source>
        <dbReference type="SAM" id="Phobius"/>
    </source>
</evidence>
<dbReference type="InterPro" id="IPR005828">
    <property type="entry name" value="MFS_sugar_transport-like"/>
</dbReference>
<gene>
    <name evidence="8" type="ORF">BMF94_2307</name>
</gene>
<keyword evidence="9" id="KW-1185">Reference proteome</keyword>
<dbReference type="InterPro" id="IPR020846">
    <property type="entry name" value="MFS_dom"/>
</dbReference>
<feature type="transmembrane region" description="Helical" evidence="6">
    <location>
        <begin position="131"/>
        <end position="151"/>
    </location>
</feature>
<feature type="domain" description="Major facilitator superfamily (MFS) profile" evidence="7">
    <location>
        <begin position="41"/>
        <end position="444"/>
    </location>
</feature>
<dbReference type="FunFam" id="1.20.1250.20:FF:000340">
    <property type="entry name" value="MFS transporter, SHS family, lactate transporter"/>
    <property type="match status" value="1"/>
</dbReference>
<evidence type="ECO:0000259" key="7">
    <source>
        <dbReference type="PROSITE" id="PS50850"/>
    </source>
</evidence>
<dbReference type="GO" id="GO:0005886">
    <property type="term" value="C:plasma membrane"/>
    <property type="evidence" value="ECO:0007669"/>
    <property type="project" value="TreeGrafter"/>
</dbReference>
<feature type="transmembrane region" description="Helical" evidence="6">
    <location>
        <begin position="81"/>
        <end position="99"/>
    </location>
</feature>
<feature type="transmembrane region" description="Helical" evidence="6">
    <location>
        <begin position="255"/>
        <end position="272"/>
    </location>
</feature>